<keyword evidence="3" id="KW-1185">Reference proteome</keyword>
<comment type="caution">
    <text evidence="2">The sequence shown here is derived from an EMBL/GenBank/DDBJ whole genome shotgun (WGS) entry which is preliminary data.</text>
</comment>
<evidence type="ECO:0000313" key="3">
    <source>
        <dbReference type="Proteomes" id="UP001159363"/>
    </source>
</evidence>
<accession>A0ABQ9HH15</accession>
<dbReference type="EMBL" id="JARBHB010000005">
    <property type="protein sequence ID" value="KAJ8883632.1"/>
    <property type="molecule type" value="Genomic_DNA"/>
</dbReference>
<reference evidence="2 3" key="1">
    <citation type="submission" date="2023-02" db="EMBL/GenBank/DDBJ databases">
        <title>LHISI_Scaffold_Assembly.</title>
        <authorList>
            <person name="Stuart O.P."/>
            <person name="Cleave R."/>
            <person name="Magrath M.J.L."/>
            <person name="Mikheyev A.S."/>
        </authorList>
    </citation>
    <scope>NUCLEOTIDE SEQUENCE [LARGE SCALE GENOMIC DNA]</scope>
    <source>
        <strain evidence="2">Daus_M_001</strain>
        <tissue evidence="2">Leg muscle</tissue>
    </source>
</reference>
<feature type="region of interest" description="Disordered" evidence="1">
    <location>
        <begin position="345"/>
        <end position="370"/>
    </location>
</feature>
<name>A0ABQ9HH15_9NEOP</name>
<protein>
    <submittedName>
        <fullName evidence="2">Uncharacterized protein</fullName>
    </submittedName>
</protein>
<organism evidence="2 3">
    <name type="scientific">Dryococelus australis</name>
    <dbReference type="NCBI Taxonomy" id="614101"/>
    <lineage>
        <taxon>Eukaryota</taxon>
        <taxon>Metazoa</taxon>
        <taxon>Ecdysozoa</taxon>
        <taxon>Arthropoda</taxon>
        <taxon>Hexapoda</taxon>
        <taxon>Insecta</taxon>
        <taxon>Pterygota</taxon>
        <taxon>Neoptera</taxon>
        <taxon>Polyneoptera</taxon>
        <taxon>Phasmatodea</taxon>
        <taxon>Verophasmatodea</taxon>
        <taxon>Anareolatae</taxon>
        <taxon>Phasmatidae</taxon>
        <taxon>Eurycanthinae</taxon>
        <taxon>Dryococelus</taxon>
    </lineage>
</organism>
<gene>
    <name evidence="2" type="ORF">PR048_015485</name>
</gene>
<sequence>MVGHANVCDERGWLQVTGHANVIDGHGWPQVAGHTNWSCLVLFLAEESEVLLSFQGPHWLPRPGPAIQLTDILQFLALLASTYANWVQSPARSLSYLWESYQTMPLVSGFSRGSSISPTLSFHHYSILTSITLIGSQDLACLGIASVDTCQLATWAAESDSPERPRTCLALCQGVVVVPRHGARGCSSLDPQVIALTTHVAGDDDTARTRALRLVPFPRRGASSPPGQPPRGGGRGKKLSFARRGAITTWHVASISIKGAAVVERLAYSRPIEVNRVQSLVGSLPDFRMWESCRTMTPFFSGISRFPPPFHSGYAPSSPQLHSSTLKSSLLRAARISSLTHKCKTRGRTREYRASRDANSNRARQRHVRTSLTNQRQRCVMFDSAMPPISAHFSYSGTKKLCGIDLQQENFLGAGDYSPPNMAYQVRHPASSFSSSNLGNEADVAIWQWVISRCACFPQPRIPPLIHADTGMDPAIGGDQANSSAIATRLTTREVGVTPANHSTPQLRERDSCGGIANHSKPQIGVGLRAVEGRVKVVRREE</sequence>
<evidence type="ECO:0000256" key="1">
    <source>
        <dbReference type="SAM" id="MobiDB-lite"/>
    </source>
</evidence>
<feature type="region of interest" description="Disordered" evidence="1">
    <location>
        <begin position="215"/>
        <end position="238"/>
    </location>
</feature>
<dbReference type="Proteomes" id="UP001159363">
    <property type="component" value="Chromosome 4"/>
</dbReference>
<proteinExistence type="predicted"/>
<evidence type="ECO:0000313" key="2">
    <source>
        <dbReference type="EMBL" id="KAJ8883632.1"/>
    </source>
</evidence>